<gene>
    <name evidence="2" type="ORF">F7725_027478</name>
</gene>
<dbReference type="AlphaFoldDB" id="A0A7J5XD39"/>
<proteinExistence type="predicted"/>
<feature type="region of interest" description="Disordered" evidence="1">
    <location>
        <begin position="21"/>
        <end position="63"/>
    </location>
</feature>
<organism evidence="2 3">
    <name type="scientific">Dissostichus mawsoni</name>
    <name type="common">Antarctic cod</name>
    <dbReference type="NCBI Taxonomy" id="36200"/>
    <lineage>
        <taxon>Eukaryota</taxon>
        <taxon>Metazoa</taxon>
        <taxon>Chordata</taxon>
        <taxon>Craniata</taxon>
        <taxon>Vertebrata</taxon>
        <taxon>Euteleostomi</taxon>
        <taxon>Actinopterygii</taxon>
        <taxon>Neopterygii</taxon>
        <taxon>Teleostei</taxon>
        <taxon>Neoteleostei</taxon>
        <taxon>Acanthomorphata</taxon>
        <taxon>Eupercaria</taxon>
        <taxon>Perciformes</taxon>
        <taxon>Notothenioidei</taxon>
        <taxon>Nototheniidae</taxon>
        <taxon>Dissostichus</taxon>
    </lineage>
</organism>
<accession>A0A7J5XD39</accession>
<evidence type="ECO:0000313" key="2">
    <source>
        <dbReference type="EMBL" id="KAF3834920.1"/>
    </source>
</evidence>
<name>A0A7J5XD39_DISMA</name>
<sequence>MKRRRRSRYWLYSSMSLCPAPSTHRGSTALGQRSNKARPWEKSMTSSSVPWMMSTGDNQGSKS</sequence>
<dbReference type="OrthoDB" id="10546829at2759"/>
<keyword evidence="3" id="KW-1185">Reference proteome</keyword>
<protein>
    <submittedName>
        <fullName evidence="2">Uncharacterized protein</fullName>
    </submittedName>
</protein>
<dbReference type="Proteomes" id="UP000518266">
    <property type="component" value="Unassembled WGS sequence"/>
</dbReference>
<feature type="compositionally biased region" description="Polar residues" evidence="1">
    <location>
        <begin position="24"/>
        <end position="34"/>
    </location>
</feature>
<reference evidence="2 3" key="1">
    <citation type="submission" date="2020-03" db="EMBL/GenBank/DDBJ databases">
        <title>Dissostichus mawsoni Genome sequencing and assembly.</title>
        <authorList>
            <person name="Park H."/>
        </authorList>
    </citation>
    <scope>NUCLEOTIDE SEQUENCE [LARGE SCALE GENOMIC DNA]</scope>
    <source>
        <strain evidence="2">DM0001</strain>
        <tissue evidence="2">Muscle</tissue>
    </source>
</reference>
<evidence type="ECO:0000256" key="1">
    <source>
        <dbReference type="SAM" id="MobiDB-lite"/>
    </source>
</evidence>
<dbReference type="EMBL" id="JAAKFY010000025">
    <property type="protein sequence ID" value="KAF3834920.1"/>
    <property type="molecule type" value="Genomic_DNA"/>
</dbReference>
<feature type="compositionally biased region" description="Polar residues" evidence="1">
    <location>
        <begin position="43"/>
        <end position="63"/>
    </location>
</feature>
<comment type="caution">
    <text evidence="2">The sequence shown here is derived from an EMBL/GenBank/DDBJ whole genome shotgun (WGS) entry which is preliminary data.</text>
</comment>
<evidence type="ECO:0000313" key="3">
    <source>
        <dbReference type="Proteomes" id="UP000518266"/>
    </source>
</evidence>